<accession>A0A2C6DP45</accession>
<keyword evidence="1" id="KW-0805">Transcription regulation</keyword>
<keyword evidence="8" id="KW-1185">Reference proteome</keyword>
<feature type="domain" description="HTH rpiR-type" evidence="4">
    <location>
        <begin position="2"/>
        <end position="78"/>
    </location>
</feature>
<name>A0A2C6DP45_9GAMM</name>
<organism evidence="6 8">
    <name type="scientific">Budvicia aquatica</name>
    <dbReference type="NCBI Taxonomy" id="82979"/>
    <lineage>
        <taxon>Bacteria</taxon>
        <taxon>Pseudomonadati</taxon>
        <taxon>Pseudomonadota</taxon>
        <taxon>Gammaproteobacteria</taxon>
        <taxon>Enterobacterales</taxon>
        <taxon>Budviciaceae</taxon>
        <taxon>Budvicia</taxon>
    </lineage>
</organism>
<dbReference type="InterPro" id="IPR046348">
    <property type="entry name" value="SIS_dom_sf"/>
</dbReference>
<reference evidence="7 9" key="3">
    <citation type="submission" date="2019-03" db="EMBL/GenBank/DDBJ databases">
        <authorList>
            <consortium name="Pathogen Informatics"/>
        </authorList>
    </citation>
    <scope>NUCLEOTIDE SEQUENCE [LARGE SCALE GENOMIC DNA]</scope>
    <source>
        <strain evidence="7 9">NCTC12282</strain>
    </source>
</reference>
<dbReference type="InterPro" id="IPR035472">
    <property type="entry name" value="RpiR-like_SIS"/>
</dbReference>
<feature type="domain" description="SIS" evidence="5">
    <location>
        <begin position="123"/>
        <end position="263"/>
    </location>
</feature>
<dbReference type="InterPro" id="IPR000281">
    <property type="entry name" value="HTH_RpiR"/>
</dbReference>
<dbReference type="InterPro" id="IPR047640">
    <property type="entry name" value="RpiR-like"/>
</dbReference>
<reference evidence="6" key="1">
    <citation type="submission" date="2017-09" db="EMBL/GenBank/DDBJ databases">
        <title>FDA dAtabase for Regulatory Grade micrObial Sequences (FDA-ARGOS): Supporting development and validation of Infectious Disease Dx tests.</title>
        <authorList>
            <person name="Minogue T."/>
            <person name="Wolcott M."/>
            <person name="Wasieloski L."/>
            <person name="Aguilar W."/>
            <person name="Moore D."/>
            <person name="Tallon L.J."/>
            <person name="Sadzewicz L."/>
            <person name="Ott S."/>
            <person name="Zhao X."/>
            <person name="Nagaraj S."/>
            <person name="Vavikolanu K."/>
            <person name="Aluvathingal J."/>
            <person name="Nadendla S."/>
            <person name="Sichtig H."/>
        </authorList>
    </citation>
    <scope>NUCLEOTIDE SEQUENCE</scope>
    <source>
        <strain evidence="6">FDAARGOS_387</strain>
    </source>
</reference>
<dbReference type="RefSeq" id="WP_029095014.1">
    <property type="nucleotide sequence ID" value="NZ_BRLG01000021.1"/>
</dbReference>
<evidence type="ECO:0000313" key="7">
    <source>
        <dbReference type="EMBL" id="VFS51087.1"/>
    </source>
</evidence>
<evidence type="ECO:0000256" key="2">
    <source>
        <dbReference type="ARBA" id="ARBA00023125"/>
    </source>
</evidence>
<dbReference type="EMBL" id="PDDX01000001">
    <property type="protein sequence ID" value="PHI30987.1"/>
    <property type="molecule type" value="Genomic_DNA"/>
</dbReference>
<sequence>MSTLNVQLENMLIAGKDTEKKLAKVLLESPDDIAALNAAQLGDIACVSGATVVRFARSLGYKGYPDLKLAFLSEIKSDKNDRLYGDLSKDDSTEDMIAKSGHMFSENILHSVKLLKPELIDRLAEKMIKAERVVLFGIGSSSIVANDIFHKLLRVNKSALFSPDLHSQLSYSNLLMPGDLALFVSARGETSEINTALKQAKSRGCLTIALTRSGHCEAAKIADEVLPYFYNEQHSQLGMITPQILQMVVFDILFFKFSALLGDSATAALAQGRAMLHGNK</sequence>
<dbReference type="Gene3D" id="3.40.50.10490">
    <property type="entry name" value="Glucose-6-phosphate isomerase like protein, domain 1"/>
    <property type="match status" value="1"/>
</dbReference>
<evidence type="ECO:0000313" key="9">
    <source>
        <dbReference type="Proteomes" id="UP000373449"/>
    </source>
</evidence>
<evidence type="ECO:0000259" key="5">
    <source>
        <dbReference type="PROSITE" id="PS51464"/>
    </source>
</evidence>
<keyword evidence="3" id="KW-0804">Transcription</keyword>
<dbReference type="InterPro" id="IPR009057">
    <property type="entry name" value="Homeodomain-like_sf"/>
</dbReference>
<dbReference type="InterPro" id="IPR001347">
    <property type="entry name" value="SIS_dom"/>
</dbReference>
<dbReference type="Pfam" id="PF01418">
    <property type="entry name" value="HTH_6"/>
    <property type="match status" value="1"/>
</dbReference>
<evidence type="ECO:0000313" key="8">
    <source>
        <dbReference type="Proteomes" id="UP000224974"/>
    </source>
</evidence>
<dbReference type="SUPFAM" id="SSF53697">
    <property type="entry name" value="SIS domain"/>
    <property type="match status" value="1"/>
</dbReference>
<dbReference type="PANTHER" id="PTHR30514:SF1">
    <property type="entry name" value="HTH-TYPE TRANSCRIPTIONAL REGULATOR HEXR-RELATED"/>
    <property type="match status" value="1"/>
</dbReference>
<evidence type="ECO:0000256" key="3">
    <source>
        <dbReference type="ARBA" id="ARBA00023163"/>
    </source>
</evidence>
<evidence type="ECO:0000259" key="4">
    <source>
        <dbReference type="PROSITE" id="PS51071"/>
    </source>
</evidence>
<dbReference type="EMBL" id="CAADJA010000002">
    <property type="protein sequence ID" value="VFS51087.1"/>
    <property type="molecule type" value="Genomic_DNA"/>
</dbReference>
<dbReference type="CDD" id="cd05013">
    <property type="entry name" value="SIS_RpiR"/>
    <property type="match status" value="1"/>
</dbReference>
<dbReference type="Pfam" id="PF01380">
    <property type="entry name" value="SIS"/>
    <property type="match status" value="1"/>
</dbReference>
<dbReference type="GO" id="GO:1901135">
    <property type="term" value="P:carbohydrate derivative metabolic process"/>
    <property type="evidence" value="ECO:0007669"/>
    <property type="project" value="InterPro"/>
</dbReference>
<dbReference type="AlphaFoldDB" id="A0A2C6DP45"/>
<dbReference type="PROSITE" id="PS51464">
    <property type="entry name" value="SIS"/>
    <property type="match status" value="1"/>
</dbReference>
<dbReference type="GO" id="GO:0003677">
    <property type="term" value="F:DNA binding"/>
    <property type="evidence" value="ECO:0007669"/>
    <property type="project" value="UniProtKB-KW"/>
</dbReference>
<dbReference type="PROSITE" id="PS51071">
    <property type="entry name" value="HTH_RPIR"/>
    <property type="match status" value="1"/>
</dbReference>
<evidence type="ECO:0000256" key="1">
    <source>
        <dbReference type="ARBA" id="ARBA00023015"/>
    </source>
</evidence>
<keyword evidence="2" id="KW-0238">DNA-binding</keyword>
<dbReference type="SUPFAM" id="SSF46689">
    <property type="entry name" value="Homeodomain-like"/>
    <property type="match status" value="1"/>
</dbReference>
<dbReference type="Gene3D" id="1.10.10.10">
    <property type="entry name" value="Winged helix-like DNA-binding domain superfamily/Winged helix DNA-binding domain"/>
    <property type="match status" value="1"/>
</dbReference>
<evidence type="ECO:0000313" key="6">
    <source>
        <dbReference type="EMBL" id="PHI30987.1"/>
    </source>
</evidence>
<dbReference type="GO" id="GO:0097367">
    <property type="term" value="F:carbohydrate derivative binding"/>
    <property type="evidence" value="ECO:0007669"/>
    <property type="project" value="InterPro"/>
</dbReference>
<protein>
    <submittedName>
        <fullName evidence="7">Als operon repressor</fullName>
    </submittedName>
    <submittedName>
        <fullName evidence="6">MurR/RpiR family transcriptional regulator</fullName>
    </submittedName>
</protein>
<dbReference type="InterPro" id="IPR036388">
    <property type="entry name" value="WH-like_DNA-bd_sf"/>
</dbReference>
<dbReference type="Proteomes" id="UP000224974">
    <property type="component" value="Unassembled WGS sequence"/>
</dbReference>
<dbReference type="GO" id="GO:0003700">
    <property type="term" value="F:DNA-binding transcription factor activity"/>
    <property type="evidence" value="ECO:0007669"/>
    <property type="project" value="InterPro"/>
</dbReference>
<dbReference type="OrthoDB" id="370421at2"/>
<dbReference type="PANTHER" id="PTHR30514">
    <property type="entry name" value="GLUCOKINASE"/>
    <property type="match status" value="1"/>
</dbReference>
<proteinExistence type="predicted"/>
<dbReference type="Proteomes" id="UP000373449">
    <property type="component" value="Unassembled WGS sequence"/>
</dbReference>
<dbReference type="STRING" id="1111728.GCA_000427805_02304"/>
<reference evidence="8" key="2">
    <citation type="submission" date="2017-09" db="EMBL/GenBank/DDBJ databases">
        <title>FDA dAtabase for Regulatory Grade micrObial Sequences (FDA-ARGOS): Supporting development and validation of Infectious Disease Dx tests.</title>
        <authorList>
            <person name="Minogue T."/>
            <person name="Wolcott M."/>
            <person name="Wasieloski L."/>
            <person name="Aguilar W."/>
            <person name="Moore D."/>
            <person name="Tallon L."/>
            <person name="Sadzewicz L."/>
            <person name="Ott S."/>
            <person name="Zhao X."/>
            <person name="Nagaraj S."/>
            <person name="Vavikolanu K."/>
            <person name="Aluvathingal J."/>
            <person name="Nadendla S."/>
            <person name="Sichtig H."/>
        </authorList>
    </citation>
    <scope>NUCLEOTIDE SEQUENCE [LARGE SCALE GENOMIC DNA]</scope>
    <source>
        <strain evidence="8">FDAARGOS_387</strain>
    </source>
</reference>
<gene>
    <name evidence="7" type="primary">rpiR</name>
    <name evidence="6" type="ORF">CRN84_17430</name>
    <name evidence="7" type="ORF">NCTC12282_04839</name>
</gene>